<keyword evidence="2" id="KW-1185">Reference proteome</keyword>
<proteinExistence type="predicted"/>
<dbReference type="EMBL" id="JBHTEE010000001">
    <property type="protein sequence ID" value="MFC7603681.1"/>
    <property type="molecule type" value="Genomic_DNA"/>
</dbReference>
<gene>
    <name evidence="1" type="ORF">ACFQVD_26560</name>
</gene>
<protein>
    <submittedName>
        <fullName evidence="1">Uncharacterized protein</fullName>
    </submittedName>
</protein>
<organism evidence="1 2">
    <name type="scientific">Streptosporangium amethystogenes subsp. fukuiense</name>
    <dbReference type="NCBI Taxonomy" id="698418"/>
    <lineage>
        <taxon>Bacteria</taxon>
        <taxon>Bacillati</taxon>
        <taxon>Actinomycetota</taxon>
        <taxon>Actinomycetes</taxon>
        <taxon>Streptosporangiales</taxon>
        <taxon>Streptosporangiaceae</taxon>
        <taxon>Streptosporangium</taxon>
    </lineage>
</organism>
<dbReference type="RefSeq" id="WP_343981986.1">
    <property type="nucleotide sequence ID" value="NZ_BAAAGK010000233.1"/>
</dbReference>
<evidence type="ECO:0000313" key="2">
    <source>
        <dbReference type="Proteomes" id="UP001596514"/>
    </source>
</evidence>
<accession>A0ABW2T851</accession>
<reference evidence="2" key="1">
    <citation type="journal article" date="2019" name="Int. J. Syst. Evol. Microbiol.">
        <title>The Global Catalogue of Microorganisms (GCM) 10K type strain sequencing project: providing services to taxonomists for standard genome sequencing and annotation.</title>
        <authorList>
            <consortium name="The Broad Institute Genomics Platform"/>
            <consortium name="The Broad Institute Genome Sequencing Center for Infectious Disease"/>
            <person name="Wu L."/>
            <person name="Ma J."/>
        </authorList>
    </citation>
    <scope>NUCLEOTIDE SEQUENCE [LARGE SCALE GENOMIC DNA]</scope>
    <source>
        <strain evidence="2">JCM 10083</strain>
    </source>
</reference>
<dbReference type="Proteomes" id="UP001596514">
    <property type="component" value="Unassembled WGS sequence"/>
</dbReference>
<evidence type="ECO:0000313" key="1">
    <source>
        <dbReference type="EMBL" id="MFC7603681.1"/>
    </source>
</evidence>
<comment type="caution">
    <text evidence="1">The sequence shown here is derived from an EMBL/GenBank/DDBJ whole genome shotgun (WGS) entry which is preliminary data.</text>
</comment>
<name>A0ABW2T851_9ACTN</name>
<sequence length="54" mass="5886">MGFPTVWEIAGEAPLDAHEARCSYVQTSGGLLCDCPVLTRHPQYLADYGDETSI</sequence>